<organism evidence="3 4">
    <name type="scientific">Mesohalobacter halotolerans</name>
    <dbReference type="NCBI Taxonomy" id="1883405"/>
    <lineage>
        <taxon>Bacteria</taxon>
        <taxon>Pseudomonadati</taxon>
        <taxon>Bacteroidota</taxon>
        <taxon>Flavobacteriia</taxon>
        <taxon>Flavobacteriales</taxon>
        <taxon>Flavobacteriaceae</taxon>
        <taxon>Mesohalobacter</taxon>
    </lineage>
</organism>
<gene>
    <name evidence="3" type="ORF">FCN74_04765</name>
</gene>
<reference evidence="3 4" key="1">
    <citation type="submission" date="2019-04" db="EMBL/GenBank/DDBJ databases">
        <title>Psychroflexus halotolerans sp. nov., isolated from a marine solar saltern.</title>
        <authorList>
            <person name="Feng X."/>
        </authorList>
    </citation>
    <scope>NUCLEOTIDE SEQUENCE [LARGE SCALE GENOMIC DNA]</scope>
    <source>
        <strain evidence="3 4">WDS2C27</strain>
    </source>
</reference>
<feature type="domain" description="Pyrroline-5-carboxylate reductase catalytic N-terminal" evidence="1">
    <location>
        <begin position="3"/>
        <end position="83"/>
    </location>
</feature>
<name>A0A4U5TSM8_9FLAO</name>
<evidence type="ECO:0000313" key="4">
    <source>
        <dbReference type="Proteomes" id="UP000306552"/>
    </source>
</evidence>
<dbReference type="OrthoDB" id="9810755at2"/>
<dbReference type="PANTHER" id="PTHR40459:SF1">
    <property type="entry name" value="CONSERVED HYPOTHETICAL ALANINE AND LEUCINE RICH PROTEIN"/>
    <property type="match status" value="1"/>
</dbReference>
<dbReference type="InterPro" id="IPR008927">
    <property type="entry name" value="6-PGluconate_DH-like_C_sf"/>
</dbReference>
<dbReference type="SUPFAM" id="SSF51735">
    <property type="entry name" value="NAD(P)-binding Rossmann-fold domains"/>
    <property type="match status" value="1"/>
</dbReference>
<dbReference type="EMBL" id="SWMU01000002">
    <property type="protein sequence ID" value="TKS56358.1"/>
    <property type="molecule type" value="Genomic_DNA"/>
</dbReference>
<feature type="domain" description="DUF2520" evidence="2">
    <location>
        <begin position="120"/>
        <end position="242"/>
    </location>
</feature>
<dbReference type="Pfam" id="PF10728">
    <property type="entry name" value="DUF2520"/>
    <property type="match status" value="1"/>
</dbReference>
<evidence type="ECO:0000313" key="3">
    <source>
        <dbReference type="EMBL" id="TKS56358.1"/>
    </source>
</evidence>
<dbReference type="Gene3D" id="3.40.50.720">
    <property type="entry name" value="NAD(P)-binding Rossmann-like Domain"/>
    <property type="match status" value="1"/>
</dbReference>
<comment type="caution">
    <text evidence="3">The sequence shown here is derived from an EMBL/GenBank/DDBJ whole genome shotgun (WGS) entry which is preliminary data.</text>
</comment>
<protein>
    <submittedName>
        <fullName evidence="3">DUF2520 domain-containing protein</fullName>
    </submittedName>
</protein>
<dbReference type="SUPFAM" id="SSF48179">
    <property type="entry name" value="6-phosphogluconate dehydrogenase C-terminal domain-like"/>
    <property type="match status" value="1"/>
</dbReference>
<dbReference type="InterPro" id="IPR028939">
    <property type="entry name" value="P5C_Rdtase_cat_N"/>
</dbReference>
<dbReference type="InterPro" id="IPR037108">
    <property type="entry name" value="TM1727-like_C_sf"/>
</dbReference>
<sequence>MLKVTVLGTGNVASHFINAFSKNSDIQLVQIFNHKAETLKTYSSFDTTTQLENLKPADVYLVCIKDDYIEGLIHKINQHKAIVAHTSGSLPLLDSINRDAVFYPLQTFSKDKNITFKDLPICIETKHKSDFKILQTLANLLEAKSYAVNSEQRQDMHLAAVFVCNFVNHLYHIGHEICSQKQLPFDILKPLIQETADKINSKIPREAQTGPAKRNDKTTINRHIHQLDNPDYQEIYRYLTSSIQKTYE</sequence>
<dbReference type="InterPro" id="IPR018931">
    <property type="entry name" value="DUF2520"/>
</dbReference>
<dbReference type="RefSeq" id="WP_138931460.1">
    <property type="nucleotide sequence ID" value="NZ_SWMU01000002.1"/>
</dbReference>
<evidence type="ECO:0000259" key="2">
    <source>
        <dbReference type="Pfam" id="PF10728"/>
    </source>
</evidence>
<proteinExistence type="predicted"/>
<dbReference type="Proteomes" id="UP000306552">
    <property type="component" value="Unassembled WGS sequence"/>
</dbReference>
<dbReference type="Pfam" id="PF03807">
    <property type="entry name" value="F420_oxidored"/>
    <property type="match status" value="1"/>
</dbReference>
<keyword evidence="4" id="KW-1185">Reference proteome</keyword>
<dbReference type="AlphaFoldDB" id="A0A4U5TSM8"/>
<dbReference type="PANTHER" id="PTHR40459">
    <property type="entry name" value="CONSERVED HYPOTHETICAL ALANINE AND LEUCINE RICH PROTEIN"/>
    <property type="match status" value="1"/>
</dbReference>
<accession>A0A4U5TSM8</accession>
<dbReference type="InterPro" id="IPR036291">
    <property type="entry name" value="NAD(P)-bd_dom_sf"/>
</dbReference>
<dbReference type="Gene3D" id="1.10.1040.20">
    <property type="entry name" value="ProC-like, C-terminal domain"/>
    <property type="match status" value="1"/>
</dbReference>
<evidence type="ECO:0000259" key="1">
    <source>
        <dbReference type="Pfam" id="PF03807"/>
    </source>
</evidence>